<keyword evidence="4 7" id="KW-0812">Transmembrane</keyword>
<keyword evidence="3 7" id="KW-0813">Transport</keyword>
<keyword evidence="10" id="KW-1185">Reference proteome</keyword>
<dbReference type="Proteomes" id="UP001189429">
    <property type="component" value="Unassembled WGS sequence"/>
</dbReference>
<evidence type="ECO:0000313" key="9">
    <source>
        <dbReference type="EMBL" id="CAK0889295.1"/>
    </source>
</evidence>
<feature type="region of interest" description="Disordered" evidence="8">
    <location>
        <begin position="237"/>
        <end position="262"/>
    </location>
</feature>
<comment type="similarity">
    <text evidence="2 7">Belongs to the ferroportin (FP) (TC 2.A.100) family. SLC40A subfamily.</text>
</comment>
<gene>
    <name evidence="9" type="ORF">PCOR1329_LOCUS69861</name>
</gene>
<feature type="transmembrane region" description="Helical" evidence="7">
    <location>
        <begin position="174"/>
        <end position="193"/>
    </location>
</feature>
<evidence type="ECO:0000256" key="6">
    <source>
        <dbReference type="ARBA" id="ARBA00023136"/>
    </source>
</evidence>
<proteinExistence type="inferred from homology"/>
<evidence type="ECO:0000256" key="3">
    <source>
        <dbReference type="ARBA" id="ARBA00022448"/>
    </source>
</evidence>
<feature type="transmembrane region" description="Helical" evidence="7">
    <location>
        <begin position="310"/>
        <end position="329"/>
    </location>
</feature>
<keyword evidence="5 7" id="KW-1133">Transmembrane helix</keyword>
<comment type="caution">
    <text evidence="7">Lacks conserved residue(s) required for the propagation of feature annotation.</text>
</comment>
<sequence>MDGRSSLNDEPLCQSPTALNSARVRYKILASYASARLGAQVWVFAIPPVLVEFTPESVVAPALWGMSTMLATVILGPSLGRQADRTCRLMVITSSVRVQCVTVIGSMVVIALGVLRFRSMSGNWTLLTMFIACEVLAKLGEQLADVSLKREWVPRLFSGETLQTLNSAMSFIDLSAQVVSPLIASLLVALGAFSAHRSSGLDPNNFCLVAAGALHAASLWPQLQLLRSVHGSHAELLRPAPEPASGGAGKRGGPGPPEGGAWSAWRRHAGGLPLLSLSEALLYLTVLSPASAMLRGILQLRRVPTWQASLAGAAGAALGAGGTLARPALGRRFGERAADGVSVCWEAACVVSAALCYRAAAATPEGGSLPILAFLGAACASRLGLFAFCLGMLNRKQRLVEARCRSAVGAVDAALTSAGSLLTYTAGLYLGHASQFWLLVDLSAFFVTCGACVYLLWAALYDRGDPGSARDLGPQQQQHTLEMEDMSELCDGSTS</sequence>
<dbReference type="SUPFAM" id="SSF103473">
    <property type="entry name" value="MFS general substrate transporter"/>
    <property type="match status" value="1"/>
</dbReference>
<organism evidence="9 10">
    <name type="scientific">Prorocentrum cordatum</name>
    <dbReference type="NCBI Taxonomy" id="2364126"/>
    <lineage>
        <taxon>Eukaryota</taxon>
        <taxon>Sar</taxon>
        <taxon>Alveolata</taxon>
        <taxon>Dinophyceae</taxon>
        <taxon>Prorocentrales</taxon>
        <taxon>Prorocentraceae</taxon>
        <taxon>Prorocentrum</taxon>
    </lineage>
</organism>
<feature type="transmembrane region" description="Helical" evidence="7">
    <location>
        <begin position="62"/>
        <end position="79"/>
    </location>
</feature>
<accession>A0ABN9WT46</accession>
<keyword evidence="7" id="KW-0406">Ion transport</keyword>
<name>A0ABN9WT46_9DINO</name>
<evidence type="ECO:0000256" key="5">
    <source>
        <dbReference type="ARBA" id="ARBA00022989"/>
    </source>
</evidence>
<dbReference type="InterPro" id="IPR009716">
    <property type="entry name" value="Ferroportin-1"/>
</dbReference>
<evidence type="ECO:0000313" key="10">
    <source>
        <dbReference type="Proteomes" id="UP001189429"/>
    </source>
</evidence>
<dbReference type="EMBL" id="CAUYUJ010019189">
    <property type="protein sequence ID" value="CAK0889295.1"/>
    <property type="molecule type" value="Genomic_DNA"/>
</dbReference>
<comment type="function">
    <text evidence="7">May be involved in iron transport and iron homeostasis.</text>
</comment>
<comment type="subcellular location">
    <subcellularLocation>
        <location evidence="1 7">Membrane</location>
        <topology evidence="1 7">Multi-pass membrane protein</topology>
    </subcellularLocation>
</comment>
<dbReference type="PANTHER" id="PTHR11660:SF57">
    <property type="entry name" value="SOLUTE CARRIER FAMILY 40 MEMBER"/>
    <property type="match status" value="1"/>
</dbReference>
<feature type="transmembrane region" description="Helical" evidence="7">
    <location>
        <begin position="100"/>
        <end position="117"/>
    </location>
</feature>
<dbReference type="InterPro" id="IPR036259">
    <property type="entry name" value="MFS_trans_sf"/>
</dbReference>
<feature type="transmembrane region" description="Helical" evidence="7">
    <location>
        <begin position="406"/>
        <end position="430"/>
    </location>
</feature>
<evidence type="ECO:0000256" key="2">
    <source>
        <dbReference type="ARBA" id="ARBA00006279"/>
    </source>
</evidence>
<evidence type="ECO:0000256" key="7">
    <source>
        <dbReference type="RuleBase" id="RU365065"/>
    </source>
</evidence>
<keyword evidence="6 7" id="KW-0472">Membrane</keyword>
<feature type="transmembrane region" description="Helical" evidence="7">
    <location>
        <begin position="436"/>
        <end position="460"/>
    </location>
</feature>
<evidence type="ECO:0000256" key="1">
    <source>
        <dbReference type="ARBA" id="ARBA00004141"/>
    </source>
</evidence>
<comment type="caution">
    <text evidence="9">The sequence shown here is derived from an EMBL/GenBank/DDBJ whole genome shotgun (WGS) entry which is preliminary data.</text>
</comment>
<dbReference type="Pfam" id="PF06963">
    <property type="entry name" value="FPN1"/>
    <property type="match status" value="2"/>
</dbReference>
<feature type="transmembrane region" description="Helical" evidence="7">
    <location>
        <begin position="371"/>
        <end position="394"/>
    </location>
</feature>
<reference evidence="9" key="1">
    <citation type="submission" date="2023-10" db="EMBL/GenBank/DDBJ databases">
        <authorList>
            <person name="Chen Y."/>
            <person name="Shah S."/>
            <person name="Dougan E. K."/>
            <person name="Thang M."/>
            <person name="Chan C."/>
        </authorList>
    </citation>
    <scope>NUCLEOTIDE SEQUENCE [LARGE SCALE GENOMIC DNA]</scope>
</reference>
<dbReference type="PANTHER" id="PTHR11660">
    <property type="entry name" value="SOLUTE CARRIER FAMILY 40 MEMBER"/>
    <property type="match status" value="1"/>
</dbReference>
<feature type="transmembrane region" description="Helical" evidence="7">
    <location>
        <begin position="280"/>
        <end position="298"/>
    </location>
</feature>
<evidence type="ECO:0000256" key="4">
    <source>
        <dbReference type="ARBA" id="ARBA00022692"/>
    </source>
</evidence>
<evidence type="ECO:0000256" key="8">
    <source>
        <dbReference type="SAM" id="MobiDB-lite"/>
    </source>
</evidence>
<protein>
    <recommendedName>
        <fullName evidence="7">Solute carrier family 40 member</fullName>
    </recommendedName>
</protein>